<evidence type="ECO:0000313" key="3">
    <source>
        <dbReference type="Proteomes" id="UP000635606"/>
    </source>
</evidence>
<proteinExistence type="predicted"/>
<keyword evidence="1" id="KW-0472">Membrane</keyword>
<feature type="transmembrane region" description="Helical" evidence="1">
    <location>
        <begin position="117"/>
        <end position="133"/>
    </location>
</feature>
<name>A0A8J4E9T3_9ACTN</name>
<dbReference type="RefSeq" id="WP_203926616.1">
    <property type="nucleotide sequence ID" value="NZ_BOPH01000020.1"/>
</dbReference>
<reference evidence="2" key="1">
    <citation type="submission" date="2021-01" db="EMBL/GenBank/DDBJ databases">
        <title>Whole genome shotgun sequence of Virgisporangium ochraceum NBRC 16418.</title>
        <authorList>
            <person name="Komaki H."/>
            <person name="Tamura T."/>
        </authorList>
    </citation>
    <scope>NUCLEOTIDE SEQUENCE</scope>
    <source>
        <strain evidence="2">NBRC 16418</strain>
    </source>
</reference>
<evidence type="ECO:0000313" key="2">
    <source>
        <dbReference type="EMBL" id="GIJ66643.1"/>
    </source>
</evidence>
<evidence type="ECO:0000256" key="1">
    <source>
        <dbReference type="SAM" id="Phobius"/>
    </source>
</evidence>
<comment type="caution">
    <text evidence="2">The sequence shown here is derived from an EMBL/GenBank/DDBJ whole genome shotgun (WGS) entry which is preliminary data.</text>
</comment>
<keyword evidence="1" id="KW-1133">Transmembrane helix</keyword>
<dbReference type="Proteomes" id="UP000635606">
    <property type="component" value="Unassembled WGS sequence"/>
</dbReference>
<sequence>MRCPHCRADRDRYRPGSDGGQCGECRRLFVVDRPTVCSTFSDGFLRRRIAELSGDGAYRVTALQVQRDLEGQRPYLPPPPVWRRWDPDDPPFAAGMAGMAAVGAGGYLVFTRMDGLPVAWVLGASLLVVIFTGGRALVWAGTLLCLPFRVVALLARLVRRLVPDRNRVVLTRSAVIARARAVGADPVDEHGAAPPPTPDPVRFGVLCPDPAVAACLWANDMTDHLGALVVSSSDDLPRGLPVLDLGRATPASPPADLVSTVLRFAATHAGTARTGFLTWPVSG</sequence>
<keyword evidence="1" id="KW-0812">Transmembrane</keyword>
<feature type="transmembrane region" description="Helical" evidence="1">
    <location>
        <begin position="92"/>
        <end position="110"/>
    </location>
</feature>
<keyword evidence="3" id="KW-1185">Reference proteome</keyword>
<dbReference type="EMBL" id="BOPH01000020">
    <property type="protein sequence ID" value="GIJ66643.1"/>
    <property type="molecule type" value="Genomic_DNA"/>
</dbReference>
<dbReference type="AlphaFoldDB" id="A0A8J4E9T3"/>
<organism evidence="2 3">
    <name type="scientific">Virgisporangium ochraceum</name>
    <dbReference type="NCBI Taxonomy" id="65505"/>
    <lineage>
        <taxon>Bacteria</taxon>
        <taxon>Bacillati</taxon>
        <taxon>Actinomycetota</taxon>
        <taxon>Actinomycetes</taxon>
        <taxon>Micromonosporales</taxon>
        <taxon>Micromonosporaceae</taxon>
        <taxon>Virgisporangium</taxon>
    </lineage>
</organism>
<gene>
    <name evidence="2" type="ORF">Voc01_015600</name>
</gene>
<accession>A0A8J4E9T3</accession>
<protein>
    <submittedName>
        <fullName evidence="2">Uncharacterized protein</fullName>
    </submittedName>
</protein>